<evidence type="ECO:0008006" key="5">
    <source>
        <dbReference type="Google" id="ProtNLM"/>
    </source>
</evidence>
<feature type="region of interest" description="Disordered" evidence="1">
    <location>
        <begin position="185"/>
        <end position="208"/>
    </location>
</feature>
<dbReference type="Proteomes" id="UP000694044">
    <property type="component" value="Unassembled WGS sequence"/>
</dbReference>
<proteinExistence type="predicted"/>
<sequence length="235" mass="25455">MKMTRSTALGFLFAVTSMLSSFGRTVTITEVNESSGCTERGTAIYSIISEYSCTEAVKCTTEAGWSDTVSSEYKLCNYDRAGYLRYAFAKVQYLLFEYYEDEACKNLMQSSVILADGKCHRSVHYNLMSQVDEEGTMYVLSRGIDCGRGTWSNFTEPVPKRMINTGECFVSDHTIAKVYLVNGSAPSPVSTSGTTSTTKAPGAASTTTSSSLPLILKTASAALVLSAASTFVLIF</sequence>
<evidence type="ECO:0000313" key="3">
    <source>
        <dbReference type="EMBL" id="KAG7382434.1"/>
    </source>
</evidence>
<evidence type="ECO:0000256" key="1">
    <source>
        <dbReference type="SAM" id="MobiDB-lite"/>
    </source>
</evidence>
<feature type="chain" id="PRO_5035940237" description="Elicitin" evidence="2">
    <location>
        <begin position="26"/>
        <end position="235"/>
    </location>
</feature>
<evidence type="ECO:0000313" key="4">
    <source>
        <dbReference type="Proteomes" id="UP000694044"/>
    </source>
</evidence>
<evidence type="ECO:0000256" key="2">
    <source>
        <dbReference type="SAM" id="SignalP"/>
    </source>
</evidence>
<dbReference type="EMBL" id="JAGDFM010000208">
    <property type="protein sequence ID" value="KAG7382434.1"/>
    <property type="molecule type" value="Genomic_DNA"/>
</dbReference>
<protein>
    <recommendedName>
        <fullName evidence="5">Elicitin</fullName>
    </recommendedName>
</protein>
<name>A0A8T1VSJ9_9STRA</name>
<keyword evidence="4" id="KW-1185">Reference proteome</keyword>
<organism evidence="3 4">
    <name type="scientific">Phytophthora pseudosyringae</name>
    <dbReference type="NCBI Taxonomy" id="221518"/>
    <lineage>
        <taxon>Eukaryota</taxon>
        <taxon>Sar</taxon>
        <taxon>Stramenopiles</taxon>
        <taxon>Oomycota</taxon>
        <taxon>Peronosporomycetes</taxon>
        <taxon>Peronosporales</taxon>
        <taxon>Peronosporaceae</taxon>
        <taxon>Phytophthora</taxon>
    </lineage>
</organism>
<dbReference type="OrthoDB" id="120092at2759"/>
<feature type="signal peptide" evidence="2">
    <location>
        <begin position="1"/>
        <end position="25"/>
    </location>
</feature>
<accession>A0A8T1VSJ9</accession>
<keyword evidence="2" id="KW-0732">Signal</keyword>
<comment type="caution">
    <text evidence="3">The sequence shown here is derived from an EMBL/GenBank/DDBJ whole genome shotgun (WGS) entry which is preliminary data.</text>
</comment>
<reference evidence="3" key="1">
    <citation type="submission" date="2021-02" db="EMBL/GenBank/DDBJ databases">
        <authorList>
            <person name="Palmer J.M."/>
        </authorList>
    </citation>
    <scope>NUCLEOTIDE SEQUENCE</scope>
    <source>
        <strain evidence="3">SCRP734</strain>
    </source>
</reference>
<dbReference type="AlphaFoldDB" id="A0A8T1VSJ9"/>
<gene>
    <name evidence="3" type="ORF">PHYPSEUDO_004865</name>
</gene>